<gene>
    <name evidence="2" type="ORF">DFE_0152</name>
</gene>
<evidence type="ECO:0000313" key="2">
    <source>
        <dbReference type="EMBL" id="BBD06878.1"/>
    </source>
</evidence>
<dbReference type="EMBL" id="AP017378">
    <property type="protein sequence ID" value="BBD06878.1"/>
    <property type="molecule type" value="Genomic_DNA"/>
</dbReference>
<accession>A0A2Z6AUH5</accession>
<feature type="transmembrane region" description="Helical" evidence="1">
    <location>
        <begin position="141"/>
        <end position="158"/>
    </location>
</feature>
<reference evidence="2 3" key="1">
    <citation type="journal article" date="2018" name="Sci. Adv.">
        <title>Multi-heme cytochromes provide a pathway for survival in energy-limited environments.</title>
        <authorList>
            <person name="Deng X."/>
            <person name="Dohmae N."/>
            <person name="Nealson K.H."/>
            <person name="Hashimoto K."/>
            <person name="Okamoto A."/>
        </authorList>
    </citation>
    <scope>NUCLEOTIDE SEQUENCE [LARGE SCALE GENOMIC DNA]</scope>
    <source>
        <strain evidence="2 3">IS5</strain>
    </source>
</reference>
<organism evidence="2 3">
    <name type="scientific">Desulfovibrio ferrophilus</name>
    <dbReference type="NCBI Taxonomy" id="241368"/>
    <lineage>
        <taxon>Bacteria</taxon>
        <taxon>Pseudomonadati</taxon>
        <taxon>Thermodesulfobacteriota</taxon>
        <taxon>Desulfovibrionia</taxon>
        <taxon>Desulfovibrionales</taxon>
        <taxon>Desulfovibrionaceae</taxon>
        <taxon>Desulfovibrio</taxon>
    </lineage>
</organism>
<dbReference type="Proteomes" id="UP000269883">
    <property type="component" value="Chromosome"/>
</dbReference>
<protein>
    <recommendedName>
        <fullName evidence="4">DUF106 domain-containing protein</fullName>
    </recommendedName>
</protein>
<sequence>MNINFIEIDQALDVVLIWLFRLPLPPLVSFFAGLVLLALILTIIGELCMAGVYFMNRKHFAEITHEMTSNNNASIRALARKDKKSYTACNSLANEAFGRSFFSGLALFASSVWPVAFALSWMQFRFGNIEFFSLPFAADPVGVNFVFIPLYVVVRFAFAKAKPYLPVFAQIKRAVKANEFSGEELMTWGDLVQDDKAQATEK</sequence>
<dbReference type="RefSeq" id="WP_232034836.1">
    <property type="nucleotide sequence ID" value="NZ_AP017378.1"/>
</dbReference>
<evidence type="ECO:0000256" key="1">
    <source>
        <dbReference type="SAM" id="Phobius"/>
    </source>
</evidence>
<keyword evidence="1" id="KW-0812">Transmembrane</keyword>
<proteinExistence type="predicted"/>
<keyword evidence="1" id="KW-1133">Transmembrane helix</keyword>
<keyword evidence="3" id="KW-1185">Reference proteome</keyword>
<dbReference type="KEGG" id="dfl:DFE_0152"/>
<name>A0A2Z6AUH5_9BACT</name>
<evidence type="ECO:0008006" key="4">
    <source>
        <dbReference type="Google" id="ProtNLM"/>
    </source>
</evidence>
<evidence type="ECO:0000313" key="3">
    <source>
        <dbReference type="Proteomes" id="UP000269883"/>
    </source>
</evidence>
<dbReference type="AlphaFoldDB" id="A0A2Z6AUH5"/>
<feature type="transmembrane region" description="Helical" evidence="1">
    <location>
        <begin position="101"/>
        <end position="121"/>
    </location>
</feature>
<keyword evidence="1" id="KW-0472">Membrane</keyword>
<feature type="transmembrane region" description="Helical" evidence="1">
    <location>
        <begin position="28"/>
        <end position="54"/>
    </location>
</feature>